<feature type="non-terminal residue" evidence="2">
    <location>
        <position position="1"/>
    </location>
</feature>
<comment type="caution">
    <text evidence="2">The sequence shown here is derived from an EMBL/GenBank/DDBJ whole genome shotgun (WGS) entry which is preliminary data.</text>
</comment>
<evidence type="ECO:0000256" key="1">
    <source>
        <dbReference type="SAM" id="MobiDB-lite"/>
    </source>
</evidence>
<feature type="compositionally biased region" description="Polar residues" evidence="1">
    <location>
        <begin position="52"/>
        <end position="65"/>
    </location>
</feature>
<proteinExistence type="predicted"/>
<gene>
    <name evidence="2" type="ORF">TrRE_jg6880</name>
</gene>
<feature type="region of interest" description="Disordered" evidence="1">
    <location>
        <begin position="22"/>
        <end position="92"/>
    </location>
</feature>
<name>A0A9W6ZZ18_9STRA</name>
<feature type="compositionally biased region" description="Basic and acidic residues" evidence="1">
    <location>
        <begin position="22"/>
        <end position="33"/>
    </location>
</feature>
<reference evidence="2" key="1">
    <citation type="submission" date="2022-07" db="EMBL/GenBank/DDBJ databases">
        <title>Genome analysis of Parmales, a sister group of diatoms, reveals the evolutionary specialization of diatoms from phago-mixotrophs to photoautotrophs.</title>
        <authorList>
            <person name="Ban H."/>
            <person name="Sato S."/>
            <person name="Yoshikawa S."/>
            <person name="Kazumasa Y."/>
            <person name="Nakamura Y."/>
            <person name="Ichinomiya M."/>
            <person name="Saitoh K."/>
            <person name="Sato N."/>
            <person name="Blanc-Mathieu R."/>
            <person name="Endo H."/>
            <person name="Kuwata A."/>
            <person name="Ogata H."/>
        </authorList>
    </citation>
    <scope>NUCLEOTIDE SEQUENCE</scope>
</reference>
<evidence type="ECO:0000313" key="3">
    <source>
        <dbReference type="Proteomes" id="UP001165082"/>
    </source>
</evidence>
<protein>
    <submittedName>
        <fullName evidence="2">Uncharacterized protein</fullName>
    </submittedName>
</protein>
<accession>A0A9W6ZZ18</accession>
<sequence>LQFVPALVLTIKNLLEAREATISRKVGQDKGDGEEAEDGIELGEVESPIEKASSSQRRTFTNAVSTREDRSLSKQAVGLGGDVVSKHEKRKG</sequence>
<feature type="compositionally biased region" description="Acidic residues" evidence="1">
    <location>
        <begin position="34"/>
        <end position="44"/>
    </location>
</feature>
<dbReference type="EMBL" id="BRXZ01002478">
    <property type="protein sequence ID" value="GMH62969.1"/>
    <property type="molecule type" value="Genomic_DNA"/>
</dbReference>
<organism evidence="2 3">
    <name type="scientific">Triparma retinervis</name>
    <dbReference type="NCBI Taxonomy" id="2557542"/>
    <lineage>
        <taxon>Eukaryota</taxon>
        <taxon>Sar</taxon>
        <taxon>Stramenopiles</taxon>
        <taxon>Ochrophyta</taxon>
        <taxon>Bolidophyceae</taxon>
        <taxon>Parmales</taxon>
        <taxon>Triparmaceae</taxon>
        <taxon>Triparma</taxon>
    </lineage>
</organism>
<dbReference type="AlphaFoldDB" id="A0A9W6ZZ18"/>
<keyword evidence="3" id="KW-1185">Reference proteome</keyword>
<evidence type="ECO:0000313" key="2">
    <source>
        <dbReference type="EMBL" id="GMH62969.1"/>
    </source>
</evidence>
<dbReference type="Proteomes" id="UP001165082">
    <property type="component" value="Unassembled WGS sequence"/>
</dbReference>